<dbReference type="OrthoDB" id="9780677at2"/>
<dbReference type="Pfam" id="PF17886">
    <property type="entry name" value="ArsA_HSP20"/>
    <property type="match status" value="1"/>
</dbReference>
<dbReference type="SUPFAM" id="SSF52540">
    <property type="entry name" value="P-loop containing nucleoside triphosphate hydrolases"/>
    <property type="match status" value="1"/>
</dbReference>
<evidence type="ECO:0000313" key="3">
    <source>
        <dbReference type="EMBL" id="GAB77628.1"/>
    </source>
</evidence>
<dbReference type="Gene3D" id="3.40.50.300">
    <property type="entry name" value="P-loop containing nucleotide triphosphate hydrolases"/>
    <property type="match status" value="1"/>
</dbReference>
<comment type="similarity">
    <text evidence="1">Belongs to the arsA ATPase family.</text>
</comment>
<dbReference type="EMBL" id="BAGZ01000005">
    <property type="protein sequence ID" value="GAB77628.1"/>
    <property type="molecule type" value="Genomic_DNA"/>
</dbReference>
<accession>K6V5Y2</accession>
<gene>
    <name evidence="3" type="ORF">AUCHE_05_05430</name>
</gene>
<evidence type="ECO:0000259" key="2">
    <source>
        <dbReference type="Pfam" id="PF17886"/>
    </source>
</evidence>
<organism evidence="3 4">
    <name type="scientific">Austwickia chelonae NBRC 105200</name>
    <dbReference type="NCBI Taxonomy" id="1184607"/>
    <lineage>
        <taxon>Bacteria</taxon>
        <taxon>Bacillati</taxon>
        <taxon>Actinomycetota</taxon>
        <taxon>Actinomycetes</taxon>
        <taxon>Micrococcales</taxon>
        <taxon>Dermatophilaceae</taxon>
        <taxon>Austwickia</taxon>
    </lineage>
</organism>
<evidence type="ECO:0000256" key="1">
    <source>
        <dbReference type="ARBA" id="ARBA00011040"/>
    </source>
</evidence>
<dbReference type="STRING" id="100225.SAMN05421595_1466"/>
<dbReference type="RefSeq" id="WP_006502380.1">
    <property type="nucleotide sequence ID" value="NZ_BAGZ01000005.1"/>
</dbReference>
<dbReference type="eggNOG" id="COG0003">
    <property type="taxonomic scope" value="Bacteria"/>
</dbReference>
<dbReference type="InterPro" id="IPR027417">
    <property type="entry name" value="P-loop_NTPase"/>
</dbReference>
<dbReference type="Proteomes" id="UP000008495">
    <property type="component" value="Unassembled WGS sequence"/>
</dbReference>
<reference evidence="3 4" key="1">
    <citation type="submission" date="2012-08" db="EMBL/GenBank/DDBJ databases">
        <title>Whole genome shotgun sequence of Austwickia chelonae NBRC 105200.</title>
        <authorList>
            <person name="Yoshida I."/>
            <person name="Hosoyama A."/>
            <person name="Tsuchikane K."/>
            <person name="Katsumata H."/>
            <person name="Ando Y."/>
            <person name="Ohji S."/>
            <person name="Hamada M."/>
            <person name="Tamura T."/>
            <person name="Yamazoe A."/>
            <person name="Yamazaki S."/>
            <person name="Fujita N."/>
        </authorList>
    </citation>
    <scope>NUCLEOTIDE SEQUENCE [LARGE SCALE GENOMIC DNA]</scope>
    <source>
        <strain evidence="3 4">NBRC 105200</strain>
    </source>
</reference>
<dbReference type="InterPro" id="IPR008978">
    <property type="entry name" value="HSP20-like_chaperone"/>
</dbReference>
<name>K6V5Y2_9MICO</name>
<dbReference type="AlphaFoldDB" id="K6V5Y2"/>
<dbReference type="InterPro" id="IPR040612">
    <property type="entry name" value="ArsA_HSP20-like"/>
</dbReference>
<keyword evidence="4" id="KW-1185">Reference proteome</keyword>
<sequence>MPDLHLLTGVGGAGVSTVSAALAAAWAAEGHKVRLAHIADPVSLDRPFPTGDAGRGMLDVVDLAVTPKWGDTDQALADLLVSQGCPGEIAEEWRGLPGADSWQVLAALSGCLQDVDILVVDLGDLYRAGSLIRACTRVPWVMRHLLEAVTGPWGAVAGVTESLLSGLAHIEAGADRLTDAGSVLHLVTSGRPLDEAKIRRSVPGLLLAGMSAGLLVQISEGQEEESANYWRPFAPVRVGPTRLAANGAFAERPEEWAAPLLSGVLPASVGSRPRARIVQDPQCATRLQWSMPLPWTQAADIRLEQRGSDLTLVVHGVAHLLALPSAVRRCEPEAARVVDGEIVIDLLWREGEWRERDL</sequence>
<protein>
    <recommendedName>
        <fullName evidence="2">ArsA HSP20-like domain-containing protein</fullName>
    </recommendedName>
</protein>
<proteinExistence type="inferred from homology"/>
<dbReference type="Gene3D" id="2.60.40.790">
    <property type="match status" value="1"/>
</dbReference>
<evidence type="ECO:0000313" key="4">
    <source>
        <dbReference type="Proteomes" id="UP000008495"/>
    </source>
</evidence>
<feature type="domain" description="ArsA HSP20-like" evidence="2">
    <location>
        <begin position="286"/>
        <end position="345"/>
    </location>
</feature>
<comment type="caution">
    <text evidence="3">The sequence shown here is derived from an EMBL/GenBank/DDBJ whole genome shotgun (WGS) entry which is preliminary data.</text>
</comment>